<dbReference type="Proteomes" id="UP001151760">
    <property type="component" value="Unassembled WGS sequence"/>
</dbReference>
<dbReference type="EMBL" id="BQNB010011530">
    <property type="protein sequence ID" value="GJS91752.1"/>
    <property type="molecule type" value="Genomic_DNA"/>
</dbReference>
<reference evidence="1" key="1">
    <citation type="journal article" date="2022" name="Int. J. Mol. Sci.">
        <title>Draft Genome of Tanacetum Coccineum: Genomic Comparison of Closely Related Tanacetum-Family Plants.</title>
        <authorList>
            <person name="Yamashiro T."/>
            <person name="Shiraishi A."/>
            <person name="Nakayama K."/>
            <person name="Satake H."/>
        </authorList>
    </citation>
    <scope>NUCLEOTIDE SEQUENCE</scope>
</reference>
<proteinExistence type="predicted"/>
<keyword evidence="2" id="KW-1185">Reference proteome</keyword>
<comment type="caution">
    <text evidence="1">The sequence shown here is derived from an EMBL/GenBank/DDBJ whole genome shotgun (WGS) entry which is preliminary data.</text>
</comment>
<feature type="non-terminal residue" evidence="1">
    <location>
        <position position="1"/>
    </location>
</feature>
<name>A0ABQ4ZS34_9ASTR</name>
<protein>
    <submittedName>
        <fullName evidence="1">Uncharacterized protein</fullName>
    </submittedName>
</protein>
<organism evidence="1 2">
    <name type="scientific">Tanacetum coccineum</name>
    <dbReference type="NCBI Taxonomy" id="301880"/>
    <lineage>
        <taxon>Eukaryota</taxon>
        <taxon>Viridiplantae</taxon>
        <taxon>Streptophyta</taxon>
        <taxon>Embryophyta</taxon>
        <taxon>Tracheophyta</taxon>
        <taxon>Spermatophyta</taxon>
        <taxon>Magnoliopsida</taxon>
        <taxon>eudicotyledons</taxon>
        <taxon>Gunneridae</taxon>
        <taxon>Pentapetalae</taxon>
        <taxon>asterids</taxon>
        <taxon>campanulids</taxon>
        <taxon>Asterales</taxon>
        <taxon>Asteraceae</taxon>
        <taxon>Asteroideae</taxon>
        <taxon>Anthemideae</taxon>
        <taxon>Anthemidinae</taxon>
        <taxon>Tanacetum</taxon>
    </lineage>
</organism>
<reference evidence="1" key="2">
    <citation type="submission" date="2022-01" db="EMBL/GenBank/DDBJ databases">
        <authorList>
            <person name="Yamashiro T."/>
            <person name="Shiraishi A."/>
            <person name="Satake H."/>
            <person name="Nakayama K."/>
        </authorList>
    </citation>
    <scope>NUCLEOTIDE SEQUENCE</scope>
</reference>
<evidence type="ECO:0000313" key="2">
    <source>
        <dbReference type="Proteomes" id="UP001151760"/>
    </source>
</evidence>
<sequence length="111" mass="12117">TYGLVFVVRVCRQSNPGPPFFLVPKPLIRTLDRMWWIYGLPTWQSSSFGGKDSGGGGKGLSMVELGLWDKNGVEKPVSCVGGKIGREKELYKKESDRDGFGVIGKVGPSLL</sequence>
<accession>A0ABQ4ZS34</accession>
<gene>
    <name evidence="1" type="ORF">Tco_0774388</name>
</gene>
<evidence type="ECO:0000313" key="1">
    <source>
        <dbReference type="EMBL" id="GJS91752.1"/>
    </source>
</evidence>